<dbReference type="Proteomes" id="UP000218775">
    <property type="component" value="Unassembled WGS sequence"/>
</dbReference>
<protein>
    <recommendedName>
        <fullName evidence="3">Glycosyltransferase 2-like domain-containing protein</fullName>
    </recommendedName>
</protein>
<evidence type="ECO:0000313" key="1">
    <source>
        <dbReference type="EMBL" id="PCI77782.1"/>
    </source>
</evidence>
<dbReference type="InterPro" id="IPR029044">
    <property type="entry name" value="Nucleotide-diphossugar_trans"/>
</dbReference>
<gene>
    <name evidence="1" type="ORF">COB21_02610</name>
</gene>
<organism evidence="1 2">
    <name type="scientific">Aerophobetes bacterium</name>
    <dbReference type="NCBI Taxonomy" id="2030807"/>
    <lineage>
        <taxon>Bacteria</taxon>
        <taxon>Candidatus Aerophobota</taxon>
    </lineage>
</organism>
<reference evidence="2" key="1">
    <citation type="submission" date="2017-08" db="EMBL/GenBank/DDBJ databases">
        <title>A dynamic microbial community with high functional redundancy inhabits the cold, oxic subseafloor aquifer.</title>
        <authorList>
            <person name="Tully B.J."/>
            <person name="Wheat C.G."/>
            <person name="Glazer B.T."/>
            <person name="Huber J.A."/>
        </authorList>
    </citation>
    <scope>NUCLEOTIDE SEQUENCE [LARGE SCALE GENOMIC DNA]</scope>
</reference>
<dbReference type="Gene3D" id="3.90.550.10">
    <property type="entry name" value="Spore Coat Polysaccharide Biosynthesis Protein SpsA, Chain A"/>
    <property type="match status" value="1"/>
</dbReference>
<dbReference type="PROSITE" id="PS51257">
    <property type="entry name" value="PROKAR_LIPOPROTEIN"/>
    <property type="match status" value="1"/>
</dbReference>
<accession>A0A2A4X534</accession>
<proteinExistence type="predicted"/>
<sequence>MKKVVGGALLLLGVLACGFFGKKALTRWQPEIKNVKVSTVAESLARVCTPSAEKNVEIVVIASDCEGYCTRQIESFLSQQYGDFHVTYMEHGSTDETYARALHAASKCTEGKKLDIVRLEKGKNIVEGLYHHIHGLDPETLVMVLDGFTFLSHEKVLEHINHAYANPDVWMTCSREINHPNYDGLKGENFSDTLREANRAHAKKVPTLFGAVSFYAKLGMEIKLSDFIKEGHFKPAFTPVLLTLPMYEMASGHLHFMEEVMTVHADKGKSREQKEKIELHSTVRFLAKKEPYTALSHLSMPMVAKTACDVAIFSQDKPLHLYSALESIKSYLPMSGKISVIYMASDKEFERGYLQVEKAFKKVDFLRISDFEGGDFSALFSSVVTPRRGESPYTMLITDTHFLTSPIDIQACQKLLSQTHADTFLLSIDQQRLSKSTLPGILSITDQCMAWQVDSKGYPFPFTIGLFEKKRLSTLVSSTGLSSWTVLKKQLEKNLKKGSVLLSFKENKTVAIDPVLSHKQLKKWAKCLFEGYKIDLKVLDADLEEIKQGDYPLVKRDRK</sequence>
<dbReference type="CDD" id="cd00761">
    <property type="entry name" value="Glyco_tranf_GTA_type"/>
    <property type="match status" value="1"/>
</dbReference>
<name>A0A2A4X534_UNCAE</name>
<dbReference type="SUPFAM" id="SSF53448">
    <property type="entry name" value="Nucleotide-diphospho-sugar transferases"/>
    <property type="match status" value="1"/>
</dbReference>
<evidence type="ECO:0008006" key="3">
    <source>
        <dbReference type="Google" id="ProtNLM"/>
    </source>
</evidence>
<evidence type="ECO:0000313" key="2">
    <source>
        <dbReference type="Proteomes" id="UP000218775"/>
    </source>
</evidence>
<comment type="caution">
    <text evidence="1">The sequence shown here is derived from an EMBL/GenBank/DDBJ whole genome shotgun (WGS) entry which is preliminary data.</text>
</comment>
<dbReference type="EMBL" id="NVUK01000013">
    <property type="protein sequence ID" value="PCI77782.1"/>
    <property type="molecule type" value="Genomic_DNA"/>
</dbReference>
<dbReference type="AlphaFoldDB" id="A0A2A4X534"/>